<organism evidence="2 3">
    <name type="scientific">Heterorhabditis bacteriophora</name>
    <name type="common">Entomopathogenic nematode worm</name>
    <dbReference type="NCBI Taxonomy" id="37862"/>
    <lineage>
        <taxon>Eukaryota</taxon>
        <taxon>Metazoa</taxon>
        <taxon>Ecdysozoa</taxon>
        <taxon>Nematoda</taxon>
        <taxon>Chromadorea</taxon>
        <taxon>Rhabditida</taxon>
        <taxon>Rhabditina</taxon>
        <taxon>Rhabditomorpha</taxon>
        <taxon>Strongyloidea</taxon>
        <taxon>Heterorhabditidae</taxon>
        <taxon>Heterorhabditis</taxon>
    </lineage>
</organism>
<reference evidence="3" key="1">
    <citation type="submission" date="2016-11" db="UniProtKB">
        <authorList>
            <consortium name="WormBaseParasite"/>
        </authorList>
    </citation>
    <scope>IDENTIFICATION</scope>
</reference>
<evidence type="ECO:0000256" key="1">
    <source>
        <dbReference type="SAM" id="MobiDB-lite"/>
    </source>
</evidence>
<protein>
    <submittedName>
        <fullName evidence="3">Non-specific serine/threonine protein kinase</fullName>
    </submittedName>
</protein>
<dbReference type="AlphaFoldDB" id="A0A1I7X5Y0"/>
<dbReference type="Proteomes" id="UP000095283">
    <property type="component" value="Unplaced"/>
</dbReference>
<keyword evidence="2" id="KW-1185">Reference proteome</keyword>
<accession>A0A1I7X5Y0</accession>
<dbReference type="WBParaSite" id="Hba_12796">
    <property type="protein sequence ID" value="Hba_12796"/>
    <property type="gene ID" value="Hba_12796"/>
</dbReference>
<feature type="region of interest" description="Disordered" evidence="1">
    <location>
        <begin position="563"/>
        <end position="582"/>
    </location>
</feature>
<evidence type="ECO:0000313" key="2">
    <source>
        <dbReference type="Proteomes" id="UP000095283"/>
    </source>
</evidence>
<proteinExistence type="predicted"/>
<evidence type="ECO:0000313" key="3">
    <source>
        <dbReference type="WBParaSite" id="Hba_12796"/>
    </source>
</evidence>
<sequence length="619" mass="72217">MCSRSVNVDDSAHRTIARFLKNSPNSPIYQNIADTHQLYKNVTKIVWSDRVQRSDSSLRRRILRTHSERPMRIFSSSSDYILRDNRKIEAVLRFMNIDNIDSYQDSTKYYMPEQISYFKQRHLRRANKFVSKKKVEVATGVYKMPIKLKLEKIPHNRPENIFQVEKKTKRNIPHLFTKLSHGDLTGKLELLKTYKRMRREEDIKVENYDLFRIQKSCTLERHSPFPLSSLSRLHSKSTSDMLDEQDERREFSVHRSLRKQQDDIVEIPSISSLRRKFEVNVQRRPSQNIRCAKMSDAPFRDLRIYPISVDRPHDQGAQISPQKRHIIVEGPQGGKQSHLSKDQLFEGRISSENTSFVKTVPQQPSLTEKKREVMFGDPKSTPQLRIFEAKKESTKSKPFNVHNRASGKIINSSIDDEPEFVKIGRSLRKNSMHVEEERDVEKEHRERNNETIYTDERRQGLTENSCLHEENEIPQGFLPRRNIELPVLSCNARITKENSSDRHFHCEEISNRSRDILSPPDPDSARQRYVKLFFISYFLFNAFPYRPSSLLSTTPTVFVRTDDLPSVADNSPPPEEPKPPQDLAEFVPVVNRPSSVSSVHREFPPTMLVSPPLLKAMKS</sequence>
<name>A0A1I7X5Y0_HETBA</name>